<keyword evidence="3" id="KW-1185">Reference proteome</keyword>
<gene>
    <name evidence="2" type="ORF">ABDK96_01870</name>
</gene>
<reference evidence="2 3" key="1">
    <citation type="submission" date="2024-05" db="EMBL/GenBank/DDBJ databases">
        <authorList>
            <person name="Yi C."/>
        </authorList>
    </citation>
    <scope>NUCLEOTIDE SEQUENCE [LARGE SCALE GENOMIC DNA]</scope>
    <source>
        <strain evidence="2 3">XS13</strain>
    </source>
</reference>
<comment type="caution">
    <text evidence="2">The sequence shown here is derived from an EMBL/GenBank/DDBJ whole genome shotgun (WGS) entry which is preliminary data.</text>
</comment>
<protein>
    <submittedName>
        <fullName evidence="2">ImmA/IrrE family metallo-endopeptidase</fullName>
    </submittedName>
</protein>
<dbReference type="RefSeq" id="WP_347918444.1">
    <property type="nucleotide sequence ID" value="NZ_JBDXMX010000001.1"/>
</dbReference>
<dbReference type="Pfam" id="PF06114">
    <property type="entry name" value="Peptidase_M78"/>
    <property type="match status" value="1"/>
</dbReference>
<evidence type="ECO:0000313" key="3">
    <source>
        <dbReference type="Proteomes" id="UP001484097"/>
    </source>
</evidence>
<dbReference type="Proteomes" id="UP001484097">
    <property type="component" value="Unassembled WGS sequence"/>
</dbReference>
<name>A0ABV0IE56_9MICC</name>
<dbReference type="EMBL" id="JBDXMX010000001">
    <property type="protein sequence ID" value="MEO9246424.1"/>
    <property type="molecule type" value="Genomic_DNA"/>
</dbReference>
<dbReference type="InterPro" id="IPR010359">
    <property type="entry name" value="IrrE_HExxH"/>
</dbReference>
<organism evidence="2 3">
    <name type="scientific">Citricoccus nitrophenolicus</name>
    <dbReference type="NCBI Taxonomy" id="863575"/>
    <lineage>
        <taxon>Bacteria</taxon>
        <taxon>Bacillati</taxon>
        <taxon>Actinomycetota</taxon>
        <taxon>Actinomycetes</taxon>
        <taxon>Micrococcales</taxon>
        <taxon>Micrococcaceae</taxon>
        <taxon>Citricoccus</taxon>
    </lineage>
</organism>
<sequence length="131" mass="15493">MDDHPEDVAHRMGLHVIRRRLPGTMWGATDGHATIWIDDRLGQTEVRCTLAHELIHVHARHATCQTPKVERWVRRRTAEWLIPWEHLWENRHSADLYDIADRLDVTRHVLLDRLHHLTDHQKCKLTEGHAP</sequence>
<feature type="domain" description="IrrE N-terminal-like" evidence="1">
    <location>
        <begin position="11"/>
        <end position="114"/>
    </location>
</feature>
<proteinExistence type="predicted"/>
<evidence type="ECO:0000259" key="1">
    <source>
        <dbReference type="Pfam" id="PF06114"/>
    </source>
</evidence>
<accession>A0ABV0IE56</accession>
<evidence type="ECO:0000313" key="2">
    <source>
        <dbReference type="EMBL" id="MEO9246424.1"/>
    </source>
</evidence>